<proteinExistence type="inferred from homology"/>
<evidence type="ECO:0000256" key="1">
    <source>
        <dbReference type="ARBA" id="ARBA00002190"/>
    </source>
</evidence>
<comment type="similarity">
    <text evidence="2 6">Belongs to the transposase mutator family.</text>
</comment>
<keyword evidence="4 6" id="KW-0238">DNA-binding</keyword>
<protein>
    <recommendedName>
        <fullName evidence="6">Mutator family transposase</fullName>
    </recommendedName>
</protein>
<keyword evidence="8" id="KW-0614">Plasmid</keyword>
<keyword evidence="6" id="KW-0814">Transposable element</keyword>
<dbReference type="InterPro" id="IPR001207">
    <property type="entry name" value="Transposase_mutator"/>
</dbReference>
<dbReference type="Proteomes" id="UP001497493">
    <property type="component" value="Plasmid 2"/>
</dbReference>
<gene>
    <name evidence="8" type="ORF">MECH1_V1_P0149</name>
</gene>
<evidence type="ECO:0000313" key="8">
    <source>
        <dbReference type="EMBL" id="CAL1242081.1"/>
    </source>
</evidence>
<keyword evidence="9" id="KW-1185">Reference proteome</keyword>
<evidence type="ECO:0000313" key="9">
    <source>
        <dbReference type="Proteomes" id="UP001497493"/>
    </source>
</evidence>
<feature type="region of interest" description="Disordered" evidence="7">
    <location>
        <begin position="137"/>
        <end position="193"/>
    </location>
</feature>
<reference evidence="8 9" key="1">
    <citation type="submission" date="2024-04" db="EMBL/GenBank/DDBJ databases">
        <authorList>
            <person name="Cremers G."/>
        </authorList>
    </citation>
    <scope>NUCLEOTIDE SEQUENCE [LARGE SCALE GENOMIC DNA]</scope>
    <source>
        <strain evidence="8">MeCH1-AG</strain>
        <plasmid evidence="8 9">2</plasmid>
    </source>
</reference>
<evidence type="ECO:0000256" key="3">
    <source>
        <dbReference type="ARBA" id="ARBA00022578"/>
    </source>
</evidence>
<dbReference type="PANTHER" id="PTHR33217">
    <property type="entry name" value="TRANSPOSASE FOR INSERTION SEQUENCE ELEMENT IS1081"/>
    <property type="match status" value="1"/>
</dbReference>
<keyword evidence="5 6" id="KW-0233">DNA recombination</keyword>
<dbReference type="PANTHER" id="PTHR33217:SF9">
    <property type="entry name" value="MUTATOR FAMILY TRANSPOSASE"/>
    <property type="match status" value="1"/>
</dbReference>
<sequence length="193" mass="20685">MTVLLGKDAPGLSASTISRLKEAWKDEHQRWSRCDLSNRHYVYLWVDGIHFGVRLEEAAQCILVVVGATPEGKKELGCLVRWLSGKRGLLAGIAARAEVGAEDRAPSGDRRWRLGLLESPAAGVRHDPASALLGAQDGQHPEQAAQAPAARRKPHYINLDGGDPAGGGESVRSFSKRVPAQVSQSRGMPGEGP</sequence>
<comment type="function">
    <text evidence="1 6">Required for the transposition of the insertion element.</text>
</comment>
<dbReference type="Pfam" id="PF00872">
    <property type="entry name" value="Transposase_mut"/>
    <property type="match status" value="1"/>
</dbReference>
<name>A0ABP1CFZ0_9GAMM</name>
<organism evidence="8 9">
    <name type="scientific">Candidatus Methylocalor cossyra</name>
    <dbReference type="NCBI Taxonomy" id="3108543"/>
    <lineage>
        <taxon>Bacteria</taxon>
        <taxon>Pseudomonadati</taxon>
        <taxon>Pseudomonadota</taxon>
        <taxon>Gammaproteobacteria</taxon>
        <taxon>Methylococcales</taxon>
        <taxon>Methylococcaceae</taxon>
        <taxon>Candidatus Methylocalor</taxon>
    </lineage>
</organism>
<keyword evidence="3 6" id="KW-0815">Transposition</keyword>
<evidence type="ECO:0000256" key="7">
    <source>
        <dbReference type="SAM" id="MobiDB-lite"/>
    </source>
</evidence>
<dbReference type="EMBL" id="OZ026885">
    <property type="protein sequence ID" value="CAL1242081.1"/>
    <property type="molecule type" value="Genomic_DNA"/>
</dbReference>
<evidence type="ECO:0000256" key="4">
    <source>
        <dbReference type="ARBA" id="ARBA00023125"/>
    </source>
</evidence>
<evidence type="ECO:0000256" key="2">
    <source>
        <dbReference type="ARBA" id="ARBA00010961"/>
    </source>
</evidence>
<geneLocation type="plasmid" evidence="8 9">
    <name>2</name>
</geneLocation>
<evidence type="ECO:0000256" key="5">
    <source>
        <dbReference type="ARBA" id="ARBA00023172"/>
    </source>
</evidence>
<evidence type="ECO:0000256" key="6">
    <source>
        <dbReference type="RuleBase" id="RU365089"/>
    </source>
</evidence>
<accession>A0ABP1CFZ0</accession>